<feature type="transmembrane region" description="Helical" evidence="1">
    <location>
        <begin position="38"/>
        <end position="58"/>
    </location>
</feature>
<dbReference type="OrthoDB" id="5559077at2759"/>
<keyword evidence="1" id="KW-1133">Transmembrane helix</keyword>
<organism evidence="2 3">
    <name type="scientific">Rhizopus stolonifer</name>
    <name type="common">Rhizopus nigricans</name>
    <dbReference type="NCBI Taxonomy" id="4846"/>
    <lineage>
        <taxon>Eukaryota</taxon>
        <taxon>Fungi</taxon>
        <taxon>Fungi incertae sedis</taxon>
        <taxon>Mucoromycota</taxon>
        <taxon>Mucoromycotina</taxon>
        <taxon>Mucoromycetes</taxon>
        <taxon>Mucorales</taxon>
        <taxon>Mucorineae</taxon>
        <taxon>Rhizopodaceae</taxon>
        <taxon>Rhizopus</taxon>
    </lineage>
</organism>
<dbReference type="Pfam" id="PF04657">
    <property type="entry name" value="DMT_YdcZ"/>
    <property type="match status" value="1"/>
</dbReference>
<protein>
    <submittedName>
        <fullName evidence="2">Uncharacterized protein</fullName>
    </submittedName>
</protein>
<feature type="transmembrane region" description="Helical" evidence="1">
    <location>
        <begin position="64"/>
        <end position="83"/>
    </location>
</feature>
<dbReference type="Proteomes" id="UP000253551">
    <property type="component" value="Unassembled WGS sequence"/>
</dbReference>
<feature type="transmembrane region" description="Helical" evidence="1">
    <location>
        <begin position="6"/>
        <end position="26"/>
    </location>
</feature>
<evidence type="ECO:0000256" key="1">
    <source>
        <dbReference type="SAM" id="Phobius"/>
    </source>
</evidence>
<evidence type="ECO:0000313" key="3">
    <source>
        <dbReference type="Proteomes" id="UP000253551"/>
    </source>
</evidence>
<evidence type="ECO:0000313" key="2">
    <source>
        <dbReference type="EMBL" id="RCH90813.1"/>
    </source>
</evidence>
<keyword evidence="3" id="KW-1185">Reference proteome</keyword>
<proteinExistence type="predicted"/>
<dbReference type="PANTHER" id="PTHR34821:SF2">
    <property type="entry name" value="INNER MEMBRANE PROTEIN YDCZ"/>
    <property type="match status" value="1"/>
</dbReference>
<dbReference type="AlphaFoldDB" id="A0A367JLK2"/>
<sequence>AFSSVISFAVGATCCLLFFLIDSIVGKTPLPNAKIKTAPWYAWLGGVFGAYYVIINILTVPRLGAATVLRLLWRVLLIISLLLV</sequence>
<gene>
    <name evidence="2" type="ORF">CU098_001990</name>
</gene>
<reference evidence="2 3" key="1">
    <citation type="journal article" date="2018" name="G3 (Bethesda)">
        <title>Phylogenetic and Phylogenomic Definition of Rhizopus Species.</title>
        <authorList>
            <person name="Gryganskyi A.P."/>
            <person name="Golan J."/>
            <person name="Dolatabadi S."/>
            <person name="Mondo S."/>
            <person name="Robb S."/>
            <person name="Idnurm A."/>
            <person name="Muszewska A."/>
            <person name="Steczkiewicz K."/>
            <person name="Masonjones S."/>
            <person name="Liao H.L."/>
            <person name="Gajdeczka M.T."/>
            <person name="Anike F."/>
            <person name="Vuek A."/>
            <person name="Anishchenko I.M."/>
            <person name="Voigt K."/>
            <person name="de Hoog G.S."/>
            <person name="Smith M.E."/>
            <person name="Heitman J."/>
            <person name="Vilgalys R."/>
            <person name="Stajich J.E."/>
        </authorList>
    </citation>
    <scope>NUCLEOTIDE SEQUENCE [LARGE SCALE GENOMIC DNA]</scope>
    <source>
        <strain evidence="2 3">LSU 92-RS-03</strain>
    </source>
</reference>
<keyword evidence="1" id="KW-0812">Transmembrane</keyword>
<dbReference type="PANTHER" id="PTHR34821">
    <property type="entry name" value="INNER MEMBRANE PROTEIN YDCZ"/>
    <property type="match status" value="1"/>
</dbReference>
<dbReference type="EMBL" id="PJQM01003095">
    <property type="protein sequence ID" value="RCH90813.1"/>
    <property type="molecule type" value="Genomic_DNA"/>
</dbReference>
<comment type="caution">
    <text evidence="2">The sequence shown here is derived from an EMBL/GenBank/DDBJ whole genome shotgun (WGS) entry which is preliminary data.</text>
</comment>
<feature type="non-terminal residue" evidence="2">
    <location>
        <position position="1"/>
    </location>
</feature>
<dbReference type="InterPro" id="IPR006750">
    <property type="entry name" value="YdcZ"/>
</dbReference>
<accession>A0A367JLK2</accession>
<keyword evidence="1" id="KW-0472">Membrane</keyword>
<dbReference type="GO" id="GO:0005886">
    <property type="term" value="C:plasma membrane"/>
    <property type="evidence" value="ECO:0007669"/>
    <property type="project" value="TreeGrafter"/>
</dbReference>
<name>A0A367JLK2_RHIST</name>